<dbReference type="RefSeq" id="WP_268146720.1">
    <property type="nucleotide sequence ID" value="NZ_JAPPUW010000001.1"/>
</dbReference>
<dbReference type="Proteomes" id="UP001152766">
    <property type="component" value="Unassembled WGS sequence"/>
</dbReference>
<evidence type="ECO:0000313" key="1">
    <source>
        <dbReference type="EMBL" id="MDG0862847.1"/>
    </source>
</evidence>
<reference evidence="1" key="1">
    <citation type="submission" date="2019-02" db="EMBL/GenBank/DDBJ databases">
        <title>Draft genome of the type strain Pelomonas aquatica CCUG 52575T.</title>
        <authorList>
            <person name="Gomila M."/>
            <person name="Lalucat J."/>
        </authorList>
    </citation>
    <scope>NUCLEOTIDE SEQUENCE</scope>
    <source>
        <strain evidence="1">CCUG 52575</strain>
    </source>
</reference>
<sequence length="173" mass="19228">MPRYVALLRGVSPMNAKMPELRRCFEQAGFTDVKTLLSSGNVVFSTARAASAETLQQRVEKAMQDGAGYRFATIVRPTACLRQMLDADPFAAFELPPLAKRVVTFLREPQAVGEVELPIARDEARILKRIDGEVFSVYVPSDKGPVFMQLLERTFGKDVTTRTWDTVAKCAKA</sequence>
<dbReference type="PIRSF" id="PIRSF008502">
    <property type="entry name" value="UCP008502"/>
    <property type="match status" value="1"/>
</dbReference>
<dbReference type="PANTHER" id="PTHR36439:SF1">
    <property type="entry name" value="DUF1697 DOMAIN-CONTAINING PROTEIN"/>
    <property type="match status" value="1"/>
</dbReference>
<protein>
    <submittedName>
        <fullName evidence="1">DUF1697 domain-containing protein</fullName>
    </submittedName>
</protein>
<gene>
    <name evidence="1" type="ORF">EXJ73_10235</name>
</gene>
<dbReference type="EMBL" id="SGUG01000012">
    <property type="protein sequence ID" value="MDG0862847.1"/>
    <property type="molecule type" value="Genomic_DNA"/>
</dbReference>
<dbReference type="SUPFAM" id="SSF160379">
    <property type="entry name" value="SP0830-like"/>
    <property type="match status" value="1"/>
</dbReference>
<keyword evidence="2" id="KW-1185">Reference proteome</keyword>
<dbReference type="InterPro" id="IPR012545">
    <property type="entry name" value="DUF1697"/>
</dbReference>
<comment type="caution">
    <text evidence="1">The sequence shown here is derived from an EMBL/GenBank/DDBJ whole genome shotgun (WGS) entry which is preliminary data.</text>
</comment>
<accession>A0A9X4LI24</accession>
<proteinExistence type="predicted"/>
<dbReference type="AlphaFoldDB" id="A0A9X4LI24"/>
<name>A0A9X4LI24_9BURK</name>
<dbReference type="Pfam" id="PF08002">
    <property type="entry name" value="DUF1697"/>
    <property type="match status" value="1"/>
</dbReference>
<evidence type="ECO:0000313" key="2">
    <source>
        <dbReference type="Proteomes" id="UP001152766"/>
    </source>
</evidence>
<dbReference type="Gene3D" id="3.30.70.1280">
    <property type="entry name" value="SP0830-like domains"/>
    <property type="match status" value="1"/>
</dbReference>
<organism evidence="1 2">
    <name type="scientific">Pelomonas aquatica</name>
    <dbReference type="NCBI Taxonomy" id="431058"/>
    <lineage>
        <taxon>Bacteria</taxon>
        <taxon>Pseudomonadati</taxon>
        <taxon>Pseudomonadota</taxon>
        <taxon>Betaproteobacteria</taxon>
        <taxon>Burkholderiales</taxon>
        <taxon>Sphaerotilaceae</taxon>
        <taxon>Roseateles</taxon>
    </lineage>
</organism>
<dbReference type="PANTHER" id="PTHR36439">
    <property type="entry name" value="BLL4334 PROTEIN"/>
    <property type="match status" value="1"/>
</dbReference>